<keyword evidence="2" id="KW-1003">Cell membrane</keyword>
<feature type="transmembrane region" description="Helical" evidence="8">
    <location>
        <begin position="351"/>
        <end position="373"/>
    </location>
</feature>
<evidence type="ECO:0000256" key="6">
    <source>
        <dbReference type="ARBA" id="ARBA00022989"/>
    </source>
</evidence>
<gene>
    <name evidence="9" type="ORF">R5W23_000774</name>
</gene>
<dbReference type="PANTHER" id="PTHR33908:SF11">
    <property type="entry name" value="MEMBRANE PROTEIN"/>
    <property type="match status" value="1"/>
</dbReference>
<evidence type="ECO:0000256" key="7">
    <source>
        <dbReference type="ARBA" id="ARBA00023136"/>
    </source>
</evidence>
<protein>
    <submittedName>
        <fullName evidence="9">Glycosyltransferase family 39 protein</fullName>
    </submittedName>
</protein>
<keyword evidence="5 8" id="KW-0812">Transmembrane</keyword>
<keyword evidence="10" id="KW-1185">Reference proteome</keyword>
<dbReference type="RefSeq" id="WP_320685027.1">
    <property type="nucleotide sequence ID" value="NZ_JAXBLV010000013.1"/>
</dbReference>
<comment type="subcellular location">
    <subcellularLocation>
        <location evidence="1">Cell membrane</location>
        <topology evidence="1">Multi-pass membrane protein</topology>
    </subcellularLocation>
</comment>
<feature type="transmembrane region" description="Helical" evidence="8">
    <location>
        <begin position="405"/>
        <end position="425"/>
    </location>
</feature>
<evidence type="ECO:0000256" key="1">
    <source>
        <dbReference type="ARBA" id="ARBA00004651"/>
    </source>
</evidence>
<feature type="transmembrane region" description="Helical" evidence="8">
    <location>
        <begin position="380"/>
        <end position="399"/>
    </location>
</feature>
<evidence type="ECO:0000256" key="8">
    <source>
        <dbReference type="SAM" id="Phobius"/>
    </source>
</evidence>
<feature type="transmembrane region" description="Helical" evidence="8">
    <location>
        <begin position="256"/>
        <end position="279"/>
    </location>
</feature>
<evidence type="ECO:0000313" key="10">
    <source>
        <dbReference type="Proteomes" id="UP001272242"/>
    </source>
</evidence>
<evidence type="ECO:0000256" key="4">
    <source>
        <dbReference type="ARBA" id="ARBA00022679"/>
    </source>
</evidence>
<keyword evidence="7 8" id="KW-0472">Membrane</keyword>
<dbReference type="PANTHER" id="PTHR33908">
    <property type="entry name" value="MANNOSYLTRANSFERASE YKCB-RELATED"/>
    <property type="match status" value="1"/>
</dbReference>
<evidence type="ECO:0000313" key="9">
    <source>
        <dbReference type="EMBL" id="MDY3558054.1"/>
    </source>
</evidence>
<dbReference type="Proteomes" id="UP001272242">
    <property type="component" value="Unassembled WGS sequence"/>
</dbReference>
<organism evidence="9 10">
    <name type="scientific">Gemmata algarum</name>
    <dbReference type="NCBI Taxonomy" id="2975278"/>
    <lineage>
        <taxon>Bacteria</taxon>
        <taxon>Pseudomonadati</taxon>
        <taxon>Planctomycetota</taxon>
        <taxon>Planctomycetia</taxon>
        <taxon>Gemmatales</taxon>
        <taxon>Gemmataceae</taxon>
        <taxon>Gemmata</taxon>
    </lineage>
</organism>
<reference evidence="10" key="1">
    <citation type="journal article" date="2023" name="Mar. Drugs">
        <title>Gemmata algarum, a Novel Planctomycete Isolated from an Algal Mat, Displays Antimicrobial Activity.</title>
        <authorList>
            <person name="Kumar G."/>
            <person name="Kallscheuer N."/>
            <person name="Kashif M."/>
            <person name="Ahamad S."/>
            <person name="Jagadeeshwari U."/>
            <person name="Pannikurungottu S."/>
            <person name="Haufschild T."/>
            <person name="Kabuu M."/>
            <person name="Sasikala C."/>
            <person name="Jogler C."/>
            <person name="Ramana C."/>
        </authorList>
    </citation>
    <scope>NUCLEOTIDE SEQUENCE [LARGE SCALE GENOMIC DNA]</scope>
    <source>
        <strain evidence="10">JC673</strain>
    </source>
</reference>
<keyword evidence="4" id="KW-0808">Transferase</keyword>
<evidence type="ECO:0000256" key="2">
    <source>
        <dbReference type="ARBA" id="ARBA00022475"/>
    </source>
</evidence>
<sequence>MLSDGSTPPAPVAAVVARAPRWPDAVWLAVLAAWSAAWCLTAAPKLGVTYDEPFYLDAGMDAWRGWVREDGGVRGWGHGSCAVNGVMPLPIDALTLPLFVYECRTGEKLGPGEAKIEKLRWARAVTLGWFWLLIFSGWRLGRAVGGPWAGRVAAGLLAADPNFLGHASVATTDICVCATLMAYTRAVYAGRAGGWWKRLLLPGLWFGVAAVSKLSALLYGGIILVALEVCFRFASGALSRPPGGDAKAWGRKVAGAVLRSVLNAAAVLAVGIAFAFAFLGLPDEDDKPFVKVAASVPAGEPLKERYTEWAEGIGSGPVPYAACAFAFQWWHNAQGRPTFLDGVYYPESYRWYFPHVLLMKVPLPIFALALVALPRFRAAANPLALVALLLLMALLTAKLQIGVRLALPVVAIGYVALAVALARGYPRCGPRLAAPAVLALAATSLWVWPHGLGYINQAHGGPKEGYRLVADSNVDWGHGLPELREWHAANGEPPMCVWYFGTDPAVNRPPFQKFSPELFKPAITNERELRAAVGPRVLAVGHTVVSLHPNETPAKAVALECLKTRRPLARTATFTLYDFRDED</sequence>
<name>A0ABU5ES39_9BACT</name>
<proteinExistence type="predicted"/>
<feature type="transmembrane region" description="Helical" evidence="8">
    <location>
        <begin position="432"/>
        <end position="449"/>
    </location>
</feature>
<evidence type="ECO:0000256" key="5">
    <source>
        <dbReference type="ARBA" id="ARBA00022692"/>
    </source>
</evidence>
<comment type="caution">
    <text evidence="9">The sequence shown here is derived from an EMBL/GenBank/DDBJ whole genome shotgun (WGS) entry which is preliminary data.</text>
</comment>
<accession>A0ABU5ES39</accession>
<evidence type="ECO:0000256" key="3">
    <source>
        <dbReference type="ARBA" id="ARBA00022676"/>
    </source>
</evidence>
<keyword evidence="3" id="KW-0328">Glycosyltransferase</keyword>
<dbReference type="EMBL" id="JAXBLV010000013">
    <property type="protein sequence ID" value="MDY3558054.1"/>
    <property type="molecule type" value="Genomic_DNA"/>
</dbReference>
<dbReference type="InterPro" id="IPR050297">
    <property type="entry name" value="LipidA_mod_glycosyltrf_83"/>
</dbReference>
<keyword evidence="6 8" id="KW-1133">Transmembrane helix</keyword>